<reference evidence="1" key="1">
    <citation type="journal article" date="2012" name="Nature">
        <title>The oyster genome reveals stress adaptation and complexity of shell formation.</title>
        <authorList>
            <person name="Zhang G."/>
            <person name="Fang X."/>
            <person name="Guo X."/>
            <person name="Li L."/>
            <person name="Luo R."/>
            <person name="Xu F."/>
            <person name="Yang P."/>
            <person name="Zhang L."/>
            <person name="Wang X."/>
            <person name="Qi H."/>
            <person name="Xiong Z."/>
            <person name="Que H."/>
            <person name="Xie Y."/>
            <person name="Holland P.W."/>
            <person name="Paps J."/>
            <person name="Zhu Y."/>
            <person name="Wu F."/>
            <person name="Chen Y."/>
            <person name="Wang J."/>
            <person name="Peng C."/>
            <person name="Meng J."/>
            <person name="Yang L."/>
            <person name="Liu J."/>
            <person name="Wen B."/>
            <person name="Zhang N."/>
            <person name="Huang Z."/>
            <person name="Zhu Q."/>
            <person name="Feng Y."/>
            <person name="Mount A."/>
            <person name="Hedgecock D."/>
            <person name="Xu Z."/>
            <person name="Liu Y."/>
            <person name="Domazet-Loso T."/>
            <person name="Du Y."/>
            <person name="Sun X."/>
            <person name="Zhang S."/>
            <person name="Liu B."/>
            <person name="Cheng P."/>
            <person name="Jiang X."/>
            <person name="Li J."/>
            <person name="Fan D."/>
            <person name="Wang W."/>
            <person name="Fu W."/>
            <person name="Wang T."/>
            <person name="Wang B."/>
            <person name="Zhang J."/>
            <person name="Peng Z."/>
            <person name="Li Y."/>
            <person name="Li N."/>
            <person name="Wang J."/>
            <person name="Chen M."/>
            <person name="He Y."/>
            <person name="Tan F."/>
            <person name="Song X."/>
            <person name="Zheng Q."/>
            <person name="Huang R."/>
            <person name="Yang H."/>
            <person name="Du X."/>
            <person name="Chen L."/>
            <person name="Yang M."/>
            <person name="Gaffney P.M."/>
            <person name="Wang S."/>
            <person name="Luo L."/>
            <person name="She Z."/>
            <person name="Ming Y."/>
            <person name="Huang W."/>
            <person name="Zhang S."/>
            <person name="Huang B."/>
            <person name="Zhang Y."/>
            <person name="Qu T."/>
            <person name="Ni P."/>
            <person name="Miao G."/>
            <person name="Wang J."/>
            <person name="Wang Q."/>
            <person name="Steinberg C.E."/>
            <person name="Wang H."/>
            <person name="Li N."/>
            <person name="Qian L."/>
            <person name="Zhang G."/>
            <person name="Li Y."/>
            <person name="Yang H."/>
            <person name="Liu X."/>
            <person name="Wang J."/>
            <person name="Yin Y."/>
            <person name="Wang J."/>
        </authorList>
    </citation>
    <scope>NUCLEOTIDE SEQUENCE [LARGE SCALE GENOMIC DNA]</scope>
    <source>
        <strain evidence="1">05x7-T-G4-1.051#20</strain>
    </source>
</reference>
<dbReference type="HOGENOM" id="CLU_1877418_0_0_1"/>
<accession>K1Q243</accession>
<dbReference type="EMBL" id="JH816895">
    <property type="protein sequence ID" value="EKC25429.1"/>
    <property type="molecule type" value="Genomic_DNA"/>
</dbReference>
<organism evidence="1">
    <name type="scientific">Magallana gigas</name>
    <name type="common">Pacific oyster</name>
    <name type="synonym">Crassostrea gigas</name>
    <dbReference type="NCBI Taxonomy" id="29159"/>
    <lineage>
        <taxon>Eukaryota</taxon>
        <taxon>Metazoa</taxon>
        <taxon>Spiralia</taxon>
        <taxon>Lophotrochozoa</taxon>
        <taxon>Mollusca</taxon>
        <taxon>Bivalvia</taxon>
        <taxon>Autobranchia</taxon>
        <taxon>Pteriomorphia</taxon>
        <taxon>Ostreida</taxon>
        <taxon>Ostreoidea</taxon>
        <taxon>Ostreidae</taxon>
        <taxon>Magallana</taxon>
    </lineage>
</organism>
<dbReference type="AlphaFoldDB" id="K1Q243"/>
<protein>
    <submittedName>
        <fullName evidence="1">Uncharacterized protein</fullName>
    </submittedName>
</protein>
<evidence type="ECO:0000313" key="1">
    <source>
        <dbReference type="EMBL" id="EKC25429.1"/>
    </source>
</evidence>
<sequence>MDAAYQHLGQVNVKFLSLLSKSQELDEKFHTVEKDGQLVFVKNNEAPKIKSIHKWMEAFHVFVFIYCSIYPSEVADLMTYAQIVQGIAKSCGEDQIFLTTQEEIKLLKQTKTIRTLVIVNTYVKYLQGYNPTIQGF</sequence>
<proteinExistence type="predicted"/>
<gene>
    <name evidence="1" type="ORF">CGI_10023048</name>
</gene>
<dbReference type="InParanoid" id="K1Q243"/>
<name>K1Q243_MAGGI</name>